<accession>A0A8K0X6N6</accession>
<name>A0A8K0X6N6_9PEZI</name>
<dbReference type="Proteomes" id="UP000813385">
    <property type="component" value="Unassembled WGS sequence"/>
</dbReference>
<evidence type="ECO:0000313" key="2">
    <source>
        <dbReference type="Proteomes" id="UP000813385"/>
    </source>
</evidence>
<organism evidence="1 2">
    <name type="scientific">Plectosphaerella cucumerina</name>
    <dbReference type="NCBI Taxonomy" id="40658"/>
    <lineage>
        <taxon>Eukaryota</taxon>
        <taxon>Fungi</taxon>
        <taxon>Dikarya</taxon>
        <taxon>Ascomycota</taxon>
        <taxon>Pezizomycotina</taxon>
        <taxon>Sordariomycetes</taxon>
        <taxon>Hypocreomycetidae</taxon>
        <taxon>Glomerellales</taxon>
        <taxon>Plectosphaerellaceae</taxon>
        <taxon>Plectosphaerella</taxon>
    </lineage>
</organism>
<evidence type="ECO:0000313" key="1">
    <source>
        <dbReference type="EMBL" id="KAH7367081.1"/>
    </source>
</evidence>
<proteinExistence type="predicted"/>
<dbReference type="SUPFAM" id="SSF75005">
    <property type="entry name" value="Arabinanase/levansucrase/invertase"/>
    <property type="match status" value="2"/>
</dbReference>
<sequence length="348" mass="38263">MRTVLLAGGVVSILGSIASLTMLGSILSAAGVDGINTPAVALTQPPPEGWPVFWYKGVITNKTTSIFNPTNEFIFPSVFHAGRWLQDPLAEWYIYYAPHDDPGGISLRYADSLEGPWTEYPSNPVISRVWDDHYSVPHVSSPDAVWDADADDGKGAMRMYFHGSNSVTRWALSPDGVSFTYGGVAVENSMGGPAVTESSYARVFRHPDTASKYRWAMFYMGNERDNVRRIRLAESADGEVWTVSPDYVLAPGPEEGGNVSGGSLWRWRGVNYIIYHASSGKIYARTIDRTLREVGELPIVLYEGRGDKSGDRVASPVVVEEDGSTYLFYEKGSRLKATIAWAKMAAQK</sequence>
<keyword evidence="2" id="KW-1185">Reference proteome</keyword>
<comment type="caution">
    <text evidence="1">The sequence shown here is derived from an EMBL/GenBank/DDBJ whole genome shotgun (WGS) entry which is preliminary data.</text>
</comment>
<dbReference type="EMBL" id="JAGPXD010000002">
    <property type="protein sequence ID" value="KAH7367081.1"/>
    <property type="molecule type" value="Genomic_DNA"/>
</dbReference>
<dbReference type="Gene3D" id="2.115.10.20">
    <property type="entry name" value="Glycosyl hydrolase domain, family 43"/>
    <property type="match status" value="2"/>
</dbReference>
<reference evidence="1" key="1">
    <citation type="journal article" date="2021" name="Nat. Commun.">
        <title>Genetic determinants of endophytism in the Arabidopsis root mycobiome.</title>
        <authorList>
            <person name="Mesny F."/>
            <person name="Miyauchi S."/>
            <person name="Thiergart T."/>
            <person name="Pickel B."/>
            <person name="Atanasova L."/>
            <person name="Karlsson M."/>
            <person name="Huettel B."/>
            <person name="Barry K.W."/>
            <person name="Haridas S."/>
            <person name="Chen C."/>
            <person name="Bauer D."/>
            <person name="Andreopoulos W."/>
            <person name="Pangilinan J."/>
            <person name="LaButti K."/>
            <person name="Riley R."/>
            <person name="Lipzen A."/>
            <person name="Clum A."/>
            <person name="Drula E."/>
            <person name="Henrissat B."/>
            <person name="Kohler A."/>
            <person name="Grigoriev I.V."/>
            <person name="Martin F.M."/>
            <person name="Hacquard S."/>
        </authorList>
    </citation>
    <scope>NUCLEOTIDE SEQUENCE</scope>
    <source>
        <strain evidence="1">MPI-CAGE-AT-0016</strain>
    </source>
</reference>
<protein>
    <submittedName>
        <fullName evidence="1">Beta-xylosidase</fullName>
    </submittedName>
</protein>
<dbReference type="OrthoDB" id="5218136at2759"/>
<dbReference type="InterPro" id="IPR023296">
    <property type="entry name" value="Glyco_hydro_beta-prop_sf"/>
</dbReference>
<gene>
    <name evidence="1" type="ORF">B0T11DRAFT_274648</name>
</gene>
<dbReference type="AlphaFoldDB" id="A0A8K0X6N6"/>